<keyword evidence="7 8" id="KW-0472">Membrane</keyword>
<name>A0A7W7ZU74_9BACT</name>
<keyword evidence="3 8" id="KW-0813">Transport</keyword>
<dbReference type="InterPro" id="IPR004688">
    <property type="entry name" value="Ni/Co_transpt"/>
</dbReference>
<evidence type="ECO:0000256" key="5">
    <source>
        <dbReference type="ARBA" id="ARBA00022692"/>
    </source>
</evidence>
<dbReference type="GO" id="GO:0005886">
    <property type="term" value="C:plasma membrane"/>
    <property type="evidence" value="ECO:0007669"/>
    <property type="project" value="UniProtKB-SubCell"/>
</dbReference>
<feature type="transmembrane region" description="Helical" evidence="8">
    <location>
        <begin position="105"/>
        <end position="131"/>
    </location>
</feature>
<dbReference type="AlphaFoldDB" id="A0A7W7ZU74"/>
<feature type="transmembrane region" description="Helical" evidence="8">
    <location>
        <begin position="215"/>
        <end position="240"/>
    </location>
</feature>
<dbReference type="PANTHER" id="PTHR31611">
    <property type="entry name" value="HIGH-AFFINITY NICKEL TRANSPORT PROTEIN NIC1"/>
    <property type="match status" value="1"/>
</dbReference>
<evidence type="ECO:0000256" key="7">
    <source>
        <dbReference type="ARBA" id="ARBA00023136"/>
    </source>
</evidence>
<evidence type="ECO:0000256" key="3">
    <source>
        <dbReference type="ARBA" id="ARBA00022448"/>
    </source>
</evidence>
<evidence type="ECO:0000313" key="9">
    <source>
        <dbReference type="EMBL" id="MBB5066240.1"/>
    </source>
</evidence>
<keyword evidence="6 8" id="KW-1133">Transmembrane helix</keyword>
<evidence type="ECO:0000256" key="8">
    <source>
        <dbReference type="RuleBase" id="RU362101"/>
    </source>
</evidence>
<reference evidence="9 10" key="1">
    <citation type="submission" date="2020-08" db="EMBL/GenBank/DDBJ databases">
        <title>Genomic Encyclopedia of Type Strains, Phase IV (KMG-V): Genome sequencing to study the core and pangenomes of soil and plant-associated prokaryotes.</title>
        <authorList>
            <person name="Whitman W."/>
        </authorList>
    </citation>
    <scope>NUCLEOTIDE SEQUENCE [LARGE SCALE GENOMIC DNA]</scope>
    <source>
        <strain evidence="9 10">X5P3</strain>
    </source>
</reference>
<feature type="transmembrane region" description="Helical" evidence="8">
    <location>
        <begin position="143"/>
        <end position="166"/>
    </location>
</feature>
<feature type="transmembrane region" description="Helical" evidence="8">
    <location>
        <begin position="335"/>
        <end position="357"/>
    </location>
</feature>
<feature type="transmembrane region" description="Helical" evidence="8">
    <location>
        <begin position="246"/>
        <end position="267"/>
    </location>
</feature>
<sequence>MDENAGQIFSTQTMRIERRMTGLLRRLIDERGSTKGKVIGIYCGLIVFNLAAWFWAFLAFRHYPVLLGSAFLAYGFGLRHAVDADHIAAIDNVTRKLMQDGKRPVTVGLMFSLGHSTVVVVGSIAIAATTLAMHHRLDGFRDIGGLIGTLISTTFLFVIAGINLIVLRSIYEAFQRVRRGASYVEEDFDMLLGSRGLLARLFRPMFRLIRASWHMYPLGLLFGLGFDTATEIGLLGISAAEASKGLSLSSILVFPALFAAGMTLIDTTDNILMLGAYGWAFVKPIRKLYYNLTITFISVVVAFAVGGIEALGLLAGRFQLTGVFWEFVTELNGNFGTLGYCIVLLFAVSWIVSIGFYKWRRFDSLDLAAKDI</sequence>
<dbReference type="Pfam" id="PF03824">
    <property type="entry name" value="NicO"/>
    <property type="match status" value="1"/>
</dbReference>
<comment type="subcellular location">
    <subcellularLocation>
        <location evidence="8">Cell membrane</location>
        <topology evidence="8">Multi-pass membrane protein</topology>
    </subcellularLocation>
    <subcellularLocation>
        <location evidence="1">Endomembrane system</location>
        <topology evidence="1">Multi-pass membrane protein</topology>
    </subcellularLocation>
</comment>
<accession>A0A7W7ZU74</accession>
<feature type="transmembrane region" description="Helical" evidence="8">
    <location>
        <begin position="39"/>
        <end position="60"/>
    </location>
</feature>
<dbReference type="EMBL" id="JACHIO010000025">
    <property type="protein sequence ID" value="MBB5066240.1"/>
    <property type="molecule type" value="Genomic_DNA"/>
</dbReference>
<evidence type="ECO:0000256" key="6">
    <source>
        <dbReference type="ARBA" id="ARBA00022989"/>
    </source>
</evidence>
<dbReference type="GO" id="GO:0015099">
    <property type="term" value="F:nickel cation transmembrane transporter activity"/>
    <property type="evidence" value="ECO:0007669"/>
    <property type="project" value="UniProtKB-UniRule"/>
</dbReference>
<evidence type="ECO:0000256" key="4">
    <source>
        <dbReference type="ARBA" id="ARBA00022596"/>
    </source>
</evidence>
<dbReference type="InterPro" id="IPR011541">
    <property type="entry name" value="Ni/Co_transpt_high_affinity"/>
</dbReference>
<dbReference type="PANTHER" id="PTHR31611:SF0">
    <property type="entry name" value="HIGH-AFFINITY NICKEL TRANSPORT PROTEIN NIC1"/>
    <property type="match status" value="1"/>
</dbReference>
<comment type="caution">
    <text evidence="9">The sequence shown here is derived from an EMBL/GenBank/DDBJ whole genome shotgun (WGS) entry which is preliminary data.</text>
</comment>
<gene>
    <name evidence="9" type="ORF">HDF15_004616</name>
</gene>
<dbReference type="NCBIfam" id="TIGR00802">
    <property type="entry name" value="nico"/>
    <property type="match status" value="1"/>
</dbReference>
<evidence type="ECO:0000313" key="10">
    <source>
        <dbReference type="Proteomes" id="UP000584867"/>
    </source>
</evidence>
<dbReference type="GO" id="GO:0012505">
    <property type="term" value="C:endomembrane system"/>
    <property type="evidence" value="ECO:0007669"/>
    <property type="project" value="UniProtKB-SubCell"/>
</dbReference>
<protein>
    <recommendedName>
        <fullName evidence="8">Nickel/cobalt efflux system</fullName>
    </recommendedName>
</protein>
<evidence type="ECO:0000256" key="2">
    <source>
        <dbReference type="ARBA" id="ARBA00010892"/>
    </source>
</evidence>
<dbReference type="Proteomes" id="UP000584867">
    <property type="component" value="Unassembled WGS sequence"/>
</dbReference>
<feature type="transmembrane region" description="Helical" evidence="8">
    <location>
        <begin position="288"/>
        <end position="315"/>
    </location>
</feature>
<proteinExistence type="inferred from homology"/>
<evidence type="ECO:0000256" key="1">
    <source>
        <dbReference type="ARBA" id="ARBA00004127"/>
    </source>
</evidence>
<dbReference type="RefSeq" id="WP_260331262.1">
    <property type="nucleotide sequence ID" value="NZ_JACHIO010000025.1"/>
</dbReference>
<keyword evidence="5 8" id="KW-0812">Transmembrane</keyword>
<organism evidence="9 10">
    <name type="scientific">Granulicella mallensis</name>
    <dbReference type="NCBI Taxonomy" id="940614"/>
    <lineage>
        <taxon>Bacteria</taxon>
        <taxon>Pseudomonadati</taxon>
        <taxon>Acidobacteriota</taxon>
        <taxon>Terriglobia</taxon>
        <taxon>Terriglobales</taxon>
        <taxon>Acidobacteriaceae</taxon>
        <taxon>Granulicella</taxon>
    </lineage>
</organism>
<keyword evidence="4" id="KW-0533">Nickel</keyword>
<comment type="similarity">
    <text evidence="2 8">Belongs to the NiCoT transporter (TC 2.A.52) family.</text>
</comment>